<accession>A0A410G3S7</accession>
<reference evidence="4 5" key="1">
    <citation type="submission" date="2019-01" db="EMBL/GenBank/DDBJ databases">
        <title>Complete genome sequencing of Aequorivita sp. H23M31.</title>
        <authorList>
            <person name="Bae J.-W."/>
        </authorList>
    </citation>
    <scope>NUCLEOTIDE SEQUENCE [LARGE SCALE GENOMIC DNA]</scope>
    <source>
        <strain evidence="4 5">H23M31</strain>
    </source>
</reference>
<organism evidence="4 5">
    <name type="scientific">Aequorivita ciconiae</name>
    <dbReference type="NCBI Taxonomy" id="2494375"/>
    <lineage>
        <taxon>Bacteria</taxon>
        <taxon>Pseudomonadati</taxon>
        <taxon>Bacteroidota</taxon>
        <taxon>Flavobacteriia</taxon>
        <taxon>Flavobacteriales</taxon>
        <taxon>Flavobacteriaceae</taxon>
        <taxon>Aequorivita</taxon>
    </lineage>
</organism>
<evidence type="ECO:0000259" key="3">
    <source>
        <dbReference type="Pfam" id="PF18962"/>
    </source>
</evidence>
<gene>
    <name evidence="4" type="ORF">EI546_09405</name>
</gene>
<dbReference type="KEGG" id="aev:EI546_09405"/>
<dbReference type="InterPro" id="IPR026444">
    <property type="entry name" value="Secre_tail"/>
</dbReference>
<keyword evidence="5" id="KW-1185">Reference proteome</keyword>
<keyword evidence="1 2" id="KW-0732">Signal</keyword>
<feature type="domain" description="Secretion system C-terminal sorting" evidence="3">
    <location>
        <begin position="927"/>
        <end position="998"/>
    </location>
</feature>
<feature type="signal peptide" evidence="2">
    <location>
        <begin position="1"/>
        <end position="22"/>
    </location>
</feature>
<dbReference type="Proteomes" id="UP000285517">
    <property type="component" value="Chromosome"/>
</dbReference>
<dbReference type="AlphaFoldDB" id="A0A410G3S7"/>
<evidence type="ECO:0000313" key="4">
    <source>
        <dbReference type="EMBL" id="QAA81924.1"/>
    </source>
</evidence>
<evidence type="ECO:0000313" key="5">
    <source>
        <dbReference type="Proteomes" id="UP000285517"/>
    </source>
</evidence>
<proteinExistence type="predicted"/>
<evidence type="ECO:0000256" key="2">
    <source>
        <dbReference type="SAM" id="SignalP"/>
    </source>
</evidence>
<dbReference type="NCBIfam" id="TIGR04183">
    <property type="entry name" value="Por_Secre_tail"/>
    <property type="match status" value="1"/>
</dbReference>
<evidence type="ECO:0000256" key="1">
    <source>
        <dbReference type="ARBA" id="ARBA00022729"/>
    </source>
</evidence>
<dbReference type="Pfam" id="PF18962">
    <property type="entry name" value="Por_Secre_tail"/>
    <property type="match status" value="1"/>
</dbReference>
<dbReference type="OrthoDB" id="1652165at2"/>
<sequence length="1004" mass="108472">MKKFTILFFTIMMAAFSGQGTAQVVTVANTGATTNAGTQVYPLGNNQGYERSASIYTHSGQIGRYGVIRGLSWYAEESGKGERPIKIYMKKVNPSTYRANGNPANPVGTWATRTTGATLVFDGVLTPVQGWNMITLQTPFIFDALNLEVLVEANYGGTGNGGGATGNKIRYAEFPSGTTPHATWSSDTNPPAGNGAYSNKRPEIQLDFTETENITFTSFSGFNEDVIAEGRDFTGHKSFDGDGNVRTYLYSESFNPTISNTPAGTGLPNSRVLANLLPEGPAAYTLQPYNGKNALQLSNNGTGTVTFNNPKALQYLYLLHATGNGPTTISGTITFEDNSTQTISNFTSLDWFSGNTAIAYKKRMRARYSSPGVYDFGNDETNFYQTKISIDEVNMYKKIAKVTLTCNGGGTNSRFNLMAISGKIAPKYIYQDNTWKNSLDPSGVSTAKDDILVINGTTNFTANTNVKNLTIRSSATLEIGNVLTLFGNITNEGNLIFLSNATGNGELGPVPASSVITGNATVQRYTTDVRSYRMVSSAVTTTTTIRENWQEGVNNPNATTNLNPNEGYGTHITGSKTGQNGFDATQTGNSSMYIVTPGTQNFVAVANTNATTLKAGDPYLLMVRGDRSIDLNYNDSQGSTVLRATGKLAKGDQVQNFAQAANGHFVMFGNPYQSAVDMVSVFSHSTNLNTNYYYIYDPNAGTEGIGAYVTVDLNNGGNTIVDGGSSSANKYLQPGQGAQVKVTGNATILFKESDKAPGNFTDTNRPLSGSDKLSVQLYSTESYNNNGRILDGLVIRFAAGYDNNLTEADAIKPFNFTENLGIELDGKYLSIEQREIPRPDEVFQLYTTGYQKSDYILKLNLDGVAATSLYLEDNFTGTSTLLDQGENSYDFSVDKNIPASIATDRFSIRTEQRLGVDNPSLLDGIRLFPNPINDNVFNITAPKLNGETTVISVNDMLGREVMSSEQTFSGNTLKVELPADLNSGIYMVTISSNGESQSIRVIKR</sequence>
<protein>
    <submittedName>
        <fullName evidence="4">T9SS type A sorting domain-containing protein</fullName>
    </submittedName>
</protein>
<dbReference type="EMBL" id="CP034951">
    <property type="protein sequence ID" value="QAA81924.1"/>
    <property type="molecule type" value="Genomic_DNA"/>
</dbReference>
<name>A0A410G3S7_9FLAO</name>
<dbReference type="RefSeq" id="WP_128250305.1">
    <property type="nucleotide sequence ID" value="NZ_CP034951.1"/>
</dbReference>
<feature type="chain" id="PRO_5019298199" evidence="2">
    <location>
        <begin position="23"/>
        <end position="1004"/>
    </location>
</feature>